<accession>A0AAV3YBW0</accession>
<feature type="region of interest" description="Disordered" evidence="1">
    <location>
        <begin position="177"/>
        <end position="218"/>
    </location>
</feature>
<feature type="compositionally biased region" description="Basic and acidic residues" evidence="1">
    <location>
        <begin position="126"/>
        <end position="140"/>
    </location>
</feature>
<feature type="compositionally biased region" description="Basic and acidic residues" evidence="1">
    <location>
        <begin position="177"/>
        <end position="188"/>
    </location>
</feature>
<evidence type="ECO:0000313" key="3">
    <source>
        <dbReference type="Proteomes" id="UP000735302"/>
    </source>
</evidence>
<feature type="region of interest" description="Disordered" evidence="1">
    <location>
        <begin position="113"/>
        <end position="140"/>
    </location>
</feature>
<dbReference type="Proteomes" id="UP000735302">
    <property type="component" value="Unassembled WGS sequence"/>
</dbReference>
<keyword evidence="3" id="KW-1185">Reference proteome</keyword>
<proteinExistence type="predicted"/>
<gene>
    <name evidence="2" type="ORF">PoB_000717600</name>
</gene>
<evidence type="ECO:0000256" key="1">
    <source>
        <dbReference type="SAM" id="MobiDB-lite"/>
    </source>
</evidence>
<name>A0AAV3YBW0_9GAST</name>
<reference evidence="2 3" key="1">
    <citation type="journal article" date="2021" name="Elife">
        <title>Chloroplast acquisition without the gene transfer in kleptoplastic sea slugs, Plakobranchus ocellatus.</title>
        <authorList>
            <person name="Maeda T."/>
            <person name="Takahashi S."/>
            <person name="Yoshida T."/>
            <person name="Shimamura S."/>
            <person name="Takaki Y."/>
            <person name="Nagai Y."/>
            <person name="Toyoda A."/>
            <person name="Suzuki Y."/>
            <person name="Arimoto A."/>
            <person name="Ishii H."/>
            <person name="Satoh N."/>
            <person name="Nishiyama T."/>
            <person name="Hasebe M."/>
            <person name="Maruyama T."/>
            <person name="Minagawa J."/>
            <person name="Obokata J."/>
            <person name="Shigenobu S."/>
        </authorList>
    </citation>
    <scope>NUCLEOTIDE SEQUENCE [LARGE SCALE GENOMIC DNA]</scope>
</reference>
<sequence length="218" mass="24957">MLERTLSSLGVQAFYRRWSESPEGNAKALMIYRIQGFQNAIFRRTIYDTAVVTTWTGLGCGKALDGWLNPHPSPYGPRRVDPPLPPYGSHLTANKAPTRGGGPLNYFQHRRATVDSKRRSRGTIAQERKRGEKTKQDGEKVMSSIYRREKFMGDTCFSRPWRHAQYGGSIYLRLHMGRERIKGQQKETGRKRRKGSGDGRQSQVEKKRFRPVPMRGSS</sequence>
<comment type="caution">
    <text evidence="2">The sequence shown here is derived from an EMBL/GenBank/DDBJ whole genome shotgun (WGS) entry which is preliminary data.</text>
</comment>
<evidence type="ECO:0000313" key="2">
    <source>
        <dbReference type="EMBL" id="GFN80670.1"/>
    </source>
</evidence>
<protein>
    <submittedName>
        <fullName evidence="2">Uncharacterized protein</fullName>
    </submittedName>
</protein>
<organism evidence="2 3">
    <name type="scientific">Plakobranchus ocellatus</name>
    <dbReference type="NCBI Taxonomy" id="259542"/>
    <lineage>
        <taxon>Eukaryota</taxon>
        <taxon>Metazoa</taxon>
        <taxon>Spiralia</taxon>
        <taxon>Lophotrochozoa</taxon>
        <taxon>Mollusca</taxon>
        <taxon>Gastropoda</taxon>
        <taxon>Heterobranchia</taxon>
        <taxon>Euthyneura</taxon>
        <taxon>Panpulmonata</taxon>
        <taxon>Sacoglossa</taxon>
        <taxon>Placobranchoidea</taxon>
        <taxon>Plakobranchidae</taxon>
        <taxon>Plakobranchus</taxon>
    </lineage>
</organism>
<dbReference type="EMBL" id="BLXT01000825">
    <property type="protein sequence ID" value="GFN80670.1"/>
    <property type="molecule type" value="Genomic_DNA"/>
</dbReference>
<dbReference type="AlphaFoldDB" id="A0AAV3YBW0"/>